<dbReference type="InterPro" id="IPR039715">
    <property type="entry name" value="ZCCHC10"/>
</dbReference>
<sequence length="3417" mass="365025">MRSAKGGPAPSGTLCSSSIPAPVAPFLASCSPRFAKQLTDIFRRLSLPFSTLQVEAIHRLLTLALEKESQAFPAHLQAAVALLFHTLRPQRPEALSPDACTPQAGSEGGVVGSGRAAYLQNVAFLPSLDAAVTLAGPTAVPVLSSLSSQSPRSDVLFSAFPPLVSSVLDPGVACASVPAAFAAVRAAALSALVQLVAAGLLDLHRVTDEILASAAALERNRTALASSPKPTEFPVRVDLTSILPEGLQRLLFASLLQEALADRVGAPRFAGASSSTRSSSLNAASSSLSPSQGETEGEPQCSLPSCVTLSEASALLSKTLQRLAAFDSHVGLSILEPLSDVLLACCASENAAPTACETGDLPLFPVPSSDSLPRYSHSSSPGKQAQSEREADEGRLAGSSCMAHQDAPGRQGYAKSEEKGVVRACDFFSSLRFSPKTFRSDVLLHLVLPLLRDALLVCGAPETRSRALAIERLLAAAAACVEAEHRAHSSAGEANAFSQAVKPARCGGQRTGLGLNGGPPFARDGDSKKGQNVAHEEADRTASKQENAKEVEEEPVGLLLRFIFQELHNVDPPSGFLSCWDAAHRVLQLRCTYTPSDEQVGLGSQLAFALLHRACLERQSGRDATLILRRFASWIEEEGTASAAQPLECLFPQRGDGKSPESVAQRAPWDPLQGAESVWRARLLACSVGWLLWQFPSESELGPLLHACAHLLSLLASLSGAREQTVRDGDASSRAPTAGRGGGAGVDGASAETGYSQGSPVRAEQQALFSSHLVLLVPLLSLQQTCPRDSPHLSRVAWLAEAAASASRACLQAGAEALSRSSAPGASRRTGEGANCERAVATLEGLPARLGRAAGSHLLPWLTAALWLFHIIDRPLVELTTQSETLRSPLSLHSSSSKSSFSSHSSSSSHFSSSSHSLDSRCLDSAGSVQGGDSQAHLFLGSFFSGDAFSKGLSPLVFARDHGLVSLLLSVLLLSEFPQHRAHACKGLLATLQAQPLEAQRALPVLHFAAAHLPLLPLLASLRALSLASLPASQSENTEQQQQTETHETERRKADRQATESEARQGTTQRRTVVQRAHRDWRGEGSTRETPQRPAAGSAGMAEERQPRGTLEAVRGPFESASILLEEESIRSSLCSCAAVSAARFSHFLDAAARASWACEGSDQGGVERGELFSGFPKASVETAGPGGRAAEAERRMHALAALWRVQQVAVVALTGHVLAALPADKYLVPPAYRALLDISGYSGSPPASHENSFSSCSFSSGISPSRVLERSSSCLTWAPLDPSLFTPALRACLLHPLLTRLFVVGELSPSKLLLSPESSALFPLFMFCSAPPARTPRASSAFASLSSLSSACEEPATADAGQRAVSRAMLLAVQDITRGSSGFACTGAAAPLLQHALPQIQLALEAETAAIRAQAVDLLSLFCLAGVLCPGKVKRILEKKNLLNLFQQPPEITRAVACFLRAYIVCLLHASADPSSSASSSSSDVRVASLSGEEEAKVLEVLGLLEEICQLGACARARSVSFLGASLVVPALYDAEGQPDAVPAREEAPLSASSSRFSEQKVETPGGASVPLERWRPSPPQALAAGTPCFTQRGRQTEKQTTGLPLEASLSTCRFLTPSGLASLLLLPLSLASVRGAALALAAAMQKERGLLGRRRAEGATHASGRSRCMLRILRMLHEKRERAAARGSRPSPSTADRAGGGIIQGEEVVRGDGKRREASGDCGEEERGDRGGAGNVDGENAIISMVLLEEHKTDPRKKGSGAATERLLADRQRAAFLAQIKAAASTSRLQHPLLLPLFPRLWRELLIEYMESLPSSESRLMFSRDGRLSGGKNRTCTRELESLFEAIAPCLLNSSSRLTQQRPPQFAAFSSFLASLALVHPALAPRAVQTLQRCLFVDAVGDTRETPDWIVSGCLLALSSLHGASITVPDFFPMCCFLLRESSSAATQGTVFVAAAADARAHPTDKAELLRLLQLYVHLGRHASCAEGEAAARRRIRALKAEARRRDGDAEEEPEGGEAGEEMSSSANPNLHAVASEGVSQNALEELEDALWSLPLETLPLGWFLGLASVARLLHENVPDPTVFFSFFHHTTLRLEAAFFGCHKHRAGLQKNKGENPSPLSTSSFSSFSSSASSRDAPVSLALLPLSTLVPALLESGVLSLRRVCDFLSSLASFLASASDAVSAVCWFAVAHLVWSLSGFLARHMRTSSPVSSRSSSLRGEQNAGSSSRMCEALLRLHDLLVAWLASSSSVADRGARALAVAALAGVHTPLGSPGKSGQPCTFAEDLASADGRPFHAVGMFLRRLHARLQRETGEATEKTHPHSASQDPSAPPGADSSSRVLTEDEAYNSTEDATEDAADDGWGERGEEGIPSAIAQFLEQLEASAAPLVRVQSGVQATPRTADPEGTFVLCQLYVQLRASARGGVHGRAHQVLPEQSLLRFAVDEVLRAARASCLPRFLPARQASRPSSSSEVAECTVQPFAFAFPSFPSSDSSSASSAFPLASSAAVCPPQTRTDYLQLAHLVALLEALAAVRPSLPDLGLHAPLDRLWWLAAARLEELLKPRDVEKKTREARQSRRPRQRCTDASCRDERNTRRGDEELEEETERVERLEKAEGRGRSEDASGDDRRDEEEVEALWGLQIALLRVCGAHACNAPLLAQVSCSWAYAMFFAENAGEEKRGQREDRERKIPGEQPRDADKQDARPSSLCLNPEAPSAVRNLARTHTPSPPCSSSLASSLHRKAPMSRAVKFVFLAELPSLLEALPRSEAVSLLAHIFTRGLEGPQRALKLWCAALFALKRVLLAFLDCRDTAAVAGGGSSDRVALSGFLAEEEQDESLRQIEQLLGQWLLPRLSLDPVVAQPAGNAAAPCSVPTPEATKCGAVGRRGMVPFPVLAHLAEALEVLLVAKKTRRKKGKSEVNDAQSPFHADCIEGVSHLPVLVLGYLILKRVLPTSHLHRLRDQLLLPPQDLSPLSSAASPVSPSLPVSPSSGERGEAASGFASLETEELSLPCRRDFVDRELVSFAFIAASLPWPEQLEILHGVVCSVSVHRVSVQRVVHLLVAFALFATAPHLAVLLLDPVLDGVCEKEKGKEGARTFEEAAKRSRFPVTGDGADEEISRETKLREPECLYTSDAGIRWLMDQQRAERVTEETRSRQPSSSSRFVSSSSSSSSFPGAFLDSCLGWEEEESVNLQLAVSPEESGVFPSVLQIIPRAFLGIRSFFSFHFSPNLPHWQSLLLHAPSQRPSLSPPSLCALALPPATALALSYGQQDAALLLKRREKLFLRIHLPSSLLFSLSPSLTPDLKSFSSSHYPFSPPSPSSVSGELRASSSLESLFRLAAPFALRELRMLLVKSARLQKELSLPSAQELGLERKDLGRRFPQKAEKASVDVLWLLRCFDDLLASPSVSRLVQL</sequence>
<feature type="region of interest" description="Disordered" evidence="1">
    <location>
        <begin position="2004"/>
        <end position="2028"/>
    </location>
</feature>
<feature type="region of interest" description="Disordered" evidence="1">
    <location>
        <begin position="370"/>
        <end position="413"/>
    </location>
</feature>
<protein>
    <submittedName>
        <fullName evidence="2">Uncharacterized protein</fullName>
    </submittedName>
</protein>
<feature type="compositionally biased region" description="Basic and acidic residues" evidence="1">
    <location>
        <begin position="2314"/>
        <end position="2323"/>
    </location>
</feature>
<feature type="region of interest" description="Disordered" evidence="1">
    <location>
        <begin position="725"/>
        <end position="757"/>
    </location>
</feature>
<feature type="region of interest" description="Disordered" evidence="1">
    <location>
        <begin position="271"/>
        <end position="303"/>
    </location>
</feature>
<reference evidence="2 3" key="1">
    <citation type="submission" date="2014-04" db="EMBL/GenBank/DDBJ databases">
        <authorList>
            <person name="Sibley D."/>
            <person name="Venepally P."/>
            <person name="Karamycheva S."/>
            <person name="Hadjithomas M."/>
            <person name="Khan A."/>
            <person name="Brunk B."/>
            <person name="Roos D."/>
            <person name="Caler E."/>
            <person name="Lorenzi H."/>
        </authorList>
    </citation>
    <scope>NUCLEOTIDE SEQUENCE [LARGE SCALE GENOMIC DNA]</scope>
    <source>
        <strain evidence="2 3">MAS</strain>
    </source>
</reference>
<evidence type="ECO:0000256" key="1">
    <source>
        <dbReference type="SAM" id="MobiDB-lite"/>
    </source>
</evidence>
<feature type="compositionally biased region" description="Low complexity" evidence="1">
    <location>
        <begin position="271"/>
        <end position="291"/>
    </location>
</feature>
<comment type="caution">
    <text evidence="2">The sequence shown here is derived from an EMBL/GenBank/DDBJ whole genome shotgun (WGS) entry which is preliminary data.</text>
</comment>
<dbReference type="OrthoDB" id="332595at2759"/>
<feature type="compositionally biased region" description="Basic and acidic residues" evidence="1">
    <location>
        <begin position="2590"/>
        <end position="2601"/>
    </location>
</feature>
<feature type="region of interest" description="Disordered" evidence="1">
    <location>
        <begin position="3151"/>
        <end position="3177"/>
    </location>
</feature>
<feature type="compositionally biased region" description="Acidic residues" evidence="1">
    <location>
        <begin position="2011"/>
        <end position="2023"/>
    </location>
</feature>
<feature type="region of interest" description="Disordered" evidence="1">
    <location>
        <begin position="1541"/>
        <end position="1576"/>
    </location>
</feature>
<dbReference type="PANTHER" id="PTHR13491">
    <property type="entry name" value="ZCCHC10 PROTEIN"/>
    <property type="match status" value="1"/>
</dbReference>
<feature type="region of interest" description="Disordered" evidence="1">
    <location>
        <begin position="2570"/>
        <end position="2634"/>
    </location>
</feature>
<feature type="compositionally biased region" description="Low complexity" evidence="1">
    <location>
        <begin position="2326"/>
        <end position="2341"/>
    </location>
</feature>
<feature type="compositionally biased region" description="Basic and acidic residues" evidence="1">
    <location>
        <begin position="1077"/>
        <end position="1091"/>
    </location>
</feature>
<evidence type="ECO:0000313" key="3">
    <source>
        <dbReference type="Proteomes" id="UP000028821"/>
    </source>
</evidence>
<feature type="compositionally biased region" description="Basic and acidic residues" evidence="1">
    <location>
        <begin position="1045"/>
        <end position="1063"/>
    </location>
</feature>
<organism evidence="2 3">
    <name type="scientific">Toxoplasma gondii MAS</name>
    <dbReference type="NCBI Taxonomy" id="943118"/>
    <lineage>
        <taxon>Eukaryota</taxon>
        <taxon>Sar</taxon>
        <taxon>Alveolata</taxon>
        <taxon>Apicomplexa</taxon>
        <taxon>Conoidasida</taxon>
        <taxon>Coccidia</taxon>
        <taxon>Eucoccidiorida</taxon>
        <taxon>Eimeriorina</taxon>
        <taxon>Sarcocystidae</taxon>
        <taxon>Toxoplasma</taxon>
    </lineage>
</organism>
<dbReference type="EMBL" id="AEXC02000051">
    <property type="protein sequence ID" value="KFH18231.1"/>
    <property type="molecule type" value="Genomic_DNA"/>
</dbReference>
<dbReference type="PANTHER" id="PTHR13491:SF0">
    <property type="entry name" value="ZINC FINGER CCHC DOMAIN-CONTAINING PROTEIN 10"/>
    <property type="match status" value="1"/>
</dbReference>
<feature type="compositionally biased region" description="Polar residues" evidence="1">
    <location>
        <begin position="370"/>
        <end position="385"/>
    </location>
</feature>
<feature type="region of interest" description="Disordered" evidence="1">
    <location>
        <begin position="1031"/>
        <end position="1110"/>
    </location>
</feature>
<feature type="region of interest" description="Disordered" evidence="1">
    <location>
        <begin position="2680"/>
        <end position="2715"/>
    </location>
</feature>
<feature type="compositionally biased region" description="Basic and acidic residues" evidence="1">
    <location>
        <begin position="386"/>
        <end position="395"/>
    </location>
</feature>
<feature type="compositionally biased region" description="Low complexity" evidence="1">
    <location>
        <begin position="2975"/>
        <end position="2993"/>
    </location>
</feature>
<dbReference type="Proteomes" id="UP000028821">
    <property type="component" value="Unassembled WGS sequence"/>
</dbReference>
<feature type="compositionally biased region" description="Low complexity" evidence="1">
    <location>
        <begin position="3159"/>
        <end position="3176"/>
    </location>
</feature>
<feature type="compositionally biased region" description="Basic and acidic residues" evidence="1">
    <location>
        <begin position="523"/>
        <end position="550"/>
    </location>
</feature>
<dbReference type="PROSITE" id="PS51257">
    <property type="entry name" value="PROKAR_LIPOPROTEIN"/>
    <property type="match status" value="1"/>
</dbReference>
<feature type="compositionally biased region" description="Basic and acidic residues" evidence="1">
    <location>
        <begin position="2610"/>
        <end position="2631"/>
    </location>
</feature>
<gene>
    <name evidence="2" type="ORF">TGMAS_316470</name>
</gene>
<feature type="compositionally biased region" description="Basic and acidic residues" evidence="1">
    <location>
        <begin position="2680"/>
        <end position="2706"/>
    </location>
</feature>
<feature type="compositionally biased region" description="Low complexity" evidence="1">
    <location>
        <begin position="1031"/>
        <end position="1044"/>
    </location>
</feature>
<feature type="compositionally biased region" description="Acidic residues" evidence="1">
    <location>
        <begin position="2355"/>
        <end position="2364"/>
    </location>
</feature>
<feature type="compositionally biased region" description="Basic and acidic residues" evidence="1">
    <location>
        <begin position="1709"/>
        <end position="1732"/>
    </location>
</feature>
<accession>A0A086R049</accession>
<feature type="region of interest" description="Disordered" evidence="1">
    <location>
        <begin position="2314"/>
        <end position="2369"/>
    </location>
</feature>
<dbReference type="VEuPathDB" id="ToxoDB:TGMAS_316470"/>
<feature type="region of interest" description="Disordered" evidence="1">
    <location>
        <begin position="2975"/>
        <end position="2999"/>
    </location>
</feature>
<feature type="region of interest" description="Disordered" evidence="1">
    <location>
        <begin position="515"/>
        <end position="550"/>
    </location>
</feature>
<name>A0A086R049_TOXGO</name>
<proteinExistence type="predicted"/>
<feature type="region of interest" description="Disordered" evidence="1">
    <location>
        <begin position="1682"/>
        <end position="1739"/>
    </location>
</feature>
<evidence type="ECO:0000313" key="2">
    <source>
        <dbReference type="EMBL" id="KFH18231.1"/>
    </source>
</evidence>